<evidence type="ECO:0000313" key="4">
    <source>
        <dbReference type="Proteomes" id="UP000297700"/>
    </source>
</evidence>
<protein>
    <submittedName>
        <fullName evidence="3">CoA transferase</fullName>
    </submittedName>
</protein>
<dbReference type="PANTHER" id="PTHR48207:SF3">
    <property type="entry name" value="SUCCINATE--HYDROXYMETHYLGLUTARATE COA-TRANSFERASE"/>
    <property type="match status" value="1"/>
</dbReference>
<evidence type="ECO:0000256" key="1">
    <source>
        <dbReference type="ARBA" id="ARBA00022679"/>
    </source>
</evidence>
<dbReference type="RefSeq" id="WP_126261731.1">
    <property type="nucleotide sequence ID" value="NZ_SPQS01000033.1"/>
</dbReference>
<dbReference type="Gene3D" id="3.30.1540.10">
    <property type="entry name" value="formyl-coa transferase, domain 3"/>
    <property type="match status" value="1"/>
</dbReference>
<dbReference type="GO" id="GO:0008410">
    <property type="term" value="F:CoA-transferase activity"/>
    <property type="evidence" value="ECO:0007669"/>
    <property type="project" value="TreeGrafter"/>
</dbReference>
<reference evidence="3 4" key="2">
    <citation type="submission" date="2019-03" db="EMBL/GenBank/DDBJ databases">
        <title>Bradyrhizobium strains diversity.</title>
        <authorList>
            <person name="Urquiaga M.C.O."/>
            <person name="Hungria M."/>
            <person name="Delamuta J.R.M."/>
            <person name="Klepa M.S."/>
        </authorList>
    </citation>
    <scope>NUCLEOTIDE SEQUENCE [LARGE SCALE GENOMIC DNA]</scope>
    <source>
        <strain evidence="3 4">CNPSo 3426</strain>
    </source>
</reference>
<name>A0A4Y9NNH5_9BRAD</name>
<dbReference type="InterPro" id="IPR003673">
    <property type="entry name" value="CoA-Trfase_fam_III"/>
</dbReference>
<accession>A0A4Y9KRI7</accession>
<evidence type="ECO:0000313" key="5">
    <source>
        <dbReference type="Proteomes" id="UP000298225"/>
    </source>
</evidence>
<dbReference type="PANTHER" id="PTHR48207">
    <property type="entry name" value="SUCCINATE--HYDROXYMETHYLGLUTARATE COA-TRANSFERASE"/>
    <property type="match status" value="1"/>
</dbReference>
<evidence type="ECO:0000313" key="2">
    <source>
        <dbReference type="EMBL" id="TFV30453.1"/>
    </source>
</evidence>
<dbReference type="AlphaFoldDB" id="A0A4Y9NNH5"/>
<gene>
    <name evidence="3" type="ORF">E4K64_34950</name>
    <name evidence="2" type="ORF">E4K66_34890</name>
</gene>
<reference evidence="2 5" key="1">
    <citation type="submission" date="2019-03" db="EMBL/GenBank/DDBJ databases">
        <title>Bradyrhizobium strains diversity isolated from Chamaecrista fasciculata.</title>
        <authorList>
            <person name="Urquiaga M.C.O."/>
            <person name="Hungria M."/>
            <person name="Delamuta J.R.M."/>
        </authorList>
    </citation>
    <scope>NUCLEOTIDE SEQUENCE [LARGE SCALE GENOMIC DNA]</scope>
    <source>
        <strain evidence="2 5">CNPSo 3424</strain>
    </source>
</reference>
<evidence type="ECO:0000313" key="3">
    <source>
        <dbReference type="EMBL" id="TFV68902.1"/>
    </source>
</evidence>
<dbReference type="OrthoDB" id="9806585at2"/>
<dbReference type="InterPro" id="IPR044855">
    <property type="entry name" value="CoA-Trfase_III_dom3_sf"/>
</dbReference>
<dbReference type="Pfam" id="PF02515">
    <property type="entry name" value="CoA_transf_3"/>
    <property type="match status" value="1"/>
</dbReference>
<organism evidence="3 4">
    <name type="scientific">Bradyrhizobium frederickii</name>
    <dbReference type="NCBI Taxonomy" id="2560054"/>
    <lineage>
        <taxon>Bacteria</taxon>
        <taxon>Pseudomonadati</taxon>
        <taxon>Pseudomonadota</taxon>
        <taxon>Alphaproteobacteria</taxon>
        <taxon>Hyphomicrobiales</taxon>
        <taxon>Nitrobacteraceae</taxon>
        <taxon>Bradyrhizobium</taxon>
    </lineage>
</organism>
<dbReference type="Proteomes" id="UP000297700">
    <property type="component" value="Unassembled WGS sequence"/>
</dbReference>
<dbReference type="InterPro" id="IPR050483">
    <property type="entry name" value="CoA-transferase_III_domain"/>
</dbReference>
<dbReference type="SUPFAM" id="SSF89796">
    <property type="entry name" value="CoA-transferase family III (CaiB/BaiF)"/>
    <property type="match status" value="1"/>
</dbReference>
<dbReference type="Proteomes" id="UP000298225">
    <property type="component" value="Unassembled WGS sequence"/>
</dbReference>
<dbReference type="InterPro" id="IPR023606">
    <property type="entry name" value="CoA-Trfase_III_dom_1_sf"/>
</dbReference>
<keyword evidence="1 3" id="KW-0808">Transferase</keyword>
<comment type="caution">
    <text evidence="3">The sequence shown here is derived from an EMBL/GenBank/DDBJ whole genome shotgun (WGS) entry which is preliminary data.</text>
</comment>
<dbReference type="EMBL" id="SPQU01000032">
    <property type="protein sequence ID" value="TFV30453.1"/>
    <property type="molecule type" value="Genomic_DNA"/>
</dbReference>
<accession>A0A4Y9NNH5</accession>
<proteinExistence type="predicted"/>
<dbReference type="Gene3D" id="3.40.50.10540">
    <property type="entry name" value="Crotonobetainyl-coa:carnitine coa-transferase, domain 1"/>
    <property type="match status" value="1"/>
</dbReference>
<sequence length="382" mass="41595">MTDLSNIIVVAVEHAVAAPYASGKLADAGARVIKVERPEGDFARAYDALVNGQSAYFVWLNRGKESIALDLKATEDKALLKNMLRRADVFIQNLGPGVIESLGFSSDELLVLNPRLIVCNISGYGREGPRSEQKAYDLLIQAETGLCAVNGIGDEPARVGVSVCDIAAGMTAYQAILEGLLGRSRSGKGRVIDVSLYHAMADWMNVPFLQHKYGQFTPMRLGLRHPSIVPYGKFACRDGKDVLISVQNEREWKSLCADVFGAPTQVLAPGFESNKVRIENRAQVEAWCADQIVKLDSDECVARLSRARIAFGHFSELKDLIDHPQNKYVTVATDGGDIELLAPGSSVRGESKCYGGVPSLDRDGNRIRAEFSPERVRVASNA</sequence>
<dbReference type="EMBL" id="SPQS01000033">
    <property type="protein sequence ID" value="TFV68902.1"/>
    <property type="molecule type" value="Genomic_DNA"/>
</dbReference>
<keyword evidence="5" id="KW-1185">Reference proteome</keyword>